<sequence>MAGEIASHFELTGWKRGTACQAAEKCFNAWLEDFGEHGNREDRAILSQVRAFFEKEGASRFENESHPNSERLYNRAGFFRTDSEGFRIFMVLSEVYRKEICQGFEPKMVNKVLIKAGWIVPGNDGKASQKRRIKGIGIPRCYVFTDKVWSDDY</sequence>
<reference evidence="1 2" key="1">
    <citation type="submission" date="2015-11" db="EMBL/GenBank/DDBJ databases">
        <title>Genomic analysis of 38 Legionella species identifies large and diverse effector repertoires.</title>
        <authorList>
            <person name="Burstein D."/>
            <person name="Amaro F."/>
            <person name="Zusman T."/>
            <person name="Lifshitz Z."/>
            <person name="Cohen O."/>
            <person name="Gilbert J.A."/>
            <person name="Pupko T."/>
            <person name="Shuman H.A."/>
            <person name="Segal G."/>
        </authorList>
    </citation>
    <scope>NUCLEOTIDE SEQUENCE [LARGE SCALE GENOMIC DNA]</scope>
    <source>
        <strain evidence="1 2">ORW</strain>
    </source>
</reference>
<organism evidence="1 2">
    <name type="scientific">Legionella cherrii</name>
    <dbReference type="NCBI Taxonomy" id="28084"/>
    <lineage>
        <taxon>Bacteria</taxon>
        <taxon>Pseudomonadati</taxon>
        <taxon>Pseudomonadota</taxon>
        <taxon>Gammaproteobacteria</taxon>
        <taxon>Legionellales</taxon>
        <taxon>Legionellaceae</taxon>
        <taxon>Legionella</taxon>
    </lineage>
</organism>
<evidence type="ECO:0000313" key="1">
    <source>
        <dbReference type="EMBL" id="KTC79080.1"/>
    </source>
</evidence>
<comment type="caution">
    <text evidence="1">The sequence shown here is derived from an EMBL/GenBank/DDBJ whole genome shotgun (WGS) entry which is preliminary data.</text>
</comment>
<dbReference type="AlphaFoldDB" id="A0A0W0S6H7"/>
<protein>
    <submittedName>
        <fullName evidence="1">Inner membrane protein</fullName>
    </submittedName>
</protein>
<dbReference type="PATRIC" id="fig|28084.5.peg.1191"/>
<dbReference type="STRING" id="28084.Lche_1100"/>
<proteinExistence type="predicted"/>
<dbReference type="EMBL" id="LNXW01000013">
    <property type="protein sequence ID" value="KTC79080.1"/>
    <property type="molecule type" value="Genomic_DNA"/>
</dbReference>
<name>A0A0W0S6H7_9GAMM</name>
<dbReference type="Proteomes" id="UP000054921">
    <property type="component" value="Unassembled WGS sequence"/>
</dbReference>
<accession>A0A0W0S6H7</accession>
<evidence type="ECO:0000313" key="2">
    <source>
        <dbReference type="Proteomes" id="UP000054921"/>
    </source>
</evidence>
<gene>
    <name evidence="1" type="ORF">Lche_1100</name>
</gene>